<evidence type="ECO:0000313" key="2">
    <source>
        <dbReference type="EMBL" id="KAK3774714.1"/>
    </source>
</evidence>
<protein>
    <submittedName>
        <fullName evidence="2">Uncharacterized protein</fullName>
    </submittedName>
</protein>
<dbReference type="AlphaFoldDB" id="A0AAE0ZSC2"/>
<evidence type="ECO:0000313" key="3">
    <source>
        <dbReference type="Proteomes" id="UP001283361"/>
    </source>
</evidence>
<comment type="caution">
    <text evidence="2">The sequence shown here is derived from an EMBL/GenBank/DDBJ whole genome shotgun (WGS) entry which is preliminary data.</text>
</comment>
<organism evidence="2 3">
    <name type="scientific">Elysia crispata</name>
    <name type="common">lettuce slug</name>
    <dbReference type="NCBI Taxonomy" id="231223"/>
    <lineage>
        <taxon>Eukaryota</taxon>
        <taxon>Metazoa</taxon>
        <taxon>Spiralia</taxon>
        <taxon>Lophotrochozoa</taxon>
        <taxon>Mollusca</taxon>
        <taxon>Gastropoda</taxon>
        <taxon>Heterobranchia</taxon>
        <taxon>Euthyneura</taxon>
        <taxon>Panpulmonata</taxon>
        <taxon>Sacoglossa</taxon>
        <taxon>Placobranchoidea</taxon>
        <taxon>Plakobranchidae</taxon>
        <taxon>Elysia</taxon>
    </lineage>
</organism>
<keyword evidence="3" id="KW-1185">Reference proteome</keyword>
<accession>A0AAE0ZSC2</accession>
<proteinExistence type="predicted"/>
<sequence length="77" mass="8242">MLGEGPQTERGPTAKPNMLGEGAQTLSPTCSERGPKRYPQHARRRGPNAKPNMLGQVGLKAKLNMLEEGAQTLSPTC</sequence>
<dbReference type="EMBL" id="JAWDGP010003394">
    <property type="protein sequence ID" value="KAK3774714.1"/>
    <property type="molecule type" value="Genomic_DNA"/>
</dbReference>
<feature type="compositionally biased region" description="Basic residues" evidence="1">
    <location>
        <begin position="36"/>
        <end position="47"/>
    </location>
</feature>
<reference evidence="2" key="1">
    <citation type="journal article" date="2023" name="G3 (Bethesda)">
        <title>A reference genome for the long-term kleptoplast-retaining sea slug Elysia crispata morphotype clarki.</title>
        <authorList>
            <person name="Eastman K.E."/>
            <person name="Pendleton A.L."/>
            <person name="Shaikh M.A."/>
            <person name="Suttiyut T."/>
            <person name="Ogas R."/>
            <person name="Tomko P."/>
            <person name="Gavelis G."/>
            <person name="Widhalm J.R."/>
            <person name="Wisecaver J.H."/>
        </authorList>
    </citation>
    <scope>NUCLEOTIDE SEQUENCE</scope>
    <source>
        <strain evidence="2">ECLA1</strain>
    </source>
</reference>
<evidence type="ECO:0000256" key="1">
    <source>
        <dbReference type="SAM" id="MobiDB-lite"/>
    </source>
</evidence>
<feature type="region of interest" description="Disordered" evidence="1">
    <location>
        <begin position="1"/>
        <end position="54"/>
    </location>
</feature>
<gene>
    <name evidence="2" type="ORF">RRG08_005375</name>
</gene>
<dbReference type="Proteomes" id="UP001283361">
    <property type="component" value="Unassembled WGS sequence"/>
</dbReference>
<name>A0AAE0ZSC2_9GAST</name>